<dbReference type="RefSeq" id="WP_164696893.1">
    <property type="nucleotide sequence ID" value="NZ_JAAIKB010000012.1"/>
</dbReference>
<dbReference type="InterPro" id="IPR038765">
    <property type="entry name" value="Papain-like_cys_pep_sf"/>
</dbReference>
<dbReference type="Gene3D" id="3.90.70.20">
    <property type="match status" value="1"/>
</dbReference>
<dbReference type="SUPFAM" id="SSF54001">
    <property type="entry name" value="Cysteine proteinases"/>
    <property type="match status" value="1"/>
</dbReference>
<dbReference type="AlphaFoldDB" id="A0A6M1LRA8"/>
<dbReference type="InterPro" id="IPR006473">
    <property type="entry name" value="Peptidase_C58_Yopt"/>
</dbReference>
<evidence type="ECO:0000256" key="1">
    <source>
        <dbReference type="ARBA" id="ARBA00022670"/>
    </source>
</evidence>
<feature type="domain" description="Peptidase C58 YopT-type" evidence="4">
    <location>
        <begin position="133"/>
        <end position="189"/>
    </location>
</feature>
<dbReference type="GO" id="GO:0004197">
    <property type="term" value="F:cysteine-type endopeptidase activity"/>
    <property type="evidence" value="ECO:0007669"/>
    <property type="project" value="InterPro"/>
</dbReference>
<keyword evidence="1" id="KW-0645">Protease</keyword>
<dbReference type="GO" id="GO:0006508">
    <property type="term" value="P:proteolysis"/>
    <property type="evidence" value="ECO:0007669"/>
    <property type="project" value="UniProtKB-KW"/>
</dbReference>
<dbReference type="EMBL" id="JAAIKB010000012">
    <property type="protein sequence ID" value="NGM22971.1"/>
    <property type="molecule type" value="Genomic_DNA"/>
</dbReference>
<evidence type="ECO:0000313" key="5">
    <source>
        <dbReference type="EMBL" id="NGM22971.1"/>
    </source>
</evidence>
<proteinExistence type="predicted"/>
<evidence type="ECO:0000259" key="4">
    <source>
        <dbReference type="Pfam" id="PF03543"/>
    </source>
</evidence>
<reference evidence="5 6" key="2">
    <citation type="submission" date="2020-03" db="EMBL/GenBank/DDBJ databases">
        <title>Roseomonas stagni sp. nov., isolated from pond water in Japan.</title>
        <authorList>
            <person name="Furuhata K."/>
            <person name="Miyamoto H."/>
            <person name="Goto K."/>
        </authorList>
    </citation>
    <scope>NUCLEOTIDE SEQUENCE [LARGE SCALE GENOMIC DNA]</scope>
    <source>
        <strain evidence="5 6">PeD5</strain>
    </source>
</reference>
<gene>
    <name evidence="5" type="ORF">G3576_23365</name>
</gene>
<accession>A0A6M1LRA8</accession>
<protein>
    <recommendedName>
        <fullName evidence="4">Peptidase C58 YopT-type domain-containing protein</fullName>
    </recommendedName>
</protein>
<reference evidence="5 6" key="1">
    <citation type="submission" date="2020-02" db="EMBL/GenBank/DDBJ databases">
        <authorList>
            <person name="Kim H.M."/>
            <person name="Jeon C.O."/>
        </authorList>
    </citation>
    <scope>NUCLEOTIDE SEQUENCE [LARGE SCALE GENOMIC DNA]</scope>
    <source>
        <strain evidence="5 6">PeD5</strain>
    </source>
</reference>
<keyword evidence="2" id="KW-0378">Hydrolase</keyword>
<comment type="caution">
    <text evidence="5">The sequence shown here is derived from an EMBL/GenBank/DDBJ whole genome shotgun (WGS) entry which is preliminary data.</text>
</comment>
<dbReference type="Proteomes" id="UP000475385">
    <property type="component" value="Unassembled WGS sequence"/>
</dbReference>
<evidence type="ECO:0000256" key="2">
    <source>
        <dbReference type="ARBA" id="ARBA00022801"/>
    </source>
</evidence>
<sequence length="206" mass="22346">MKWNALQNAAKAKGTLVFAMNQAQTPAMTEPGPWGTSTDGYCIGLAATWISWQYQGKNFPFDGTKACDNPPWQSTMAQTLSDTTNAAKWLDYWTAACGPFQMTLSDGLRATRATMLTGAFIRSIAAKAYGCYGITVTGTGGTHAVAVRHAKDNRFHFFDANNGHFVVRDHTLIAGFLDKYWQDSGYAANFLESTAAIVGIRPPISA</sequence>
<keyword evidence="6" id="KW-1185">Reference proteome</keyword>
<evidence type="ECO:0000313" key="6">
    <source>
        <dbReference type="Proteomes" id="UP000475385"/>
    </source>
</evidence>
<evidence type="ECO:0000256" key="3">
    <source>
        <dbReference type="ARBA" id="ARBA00022807"/>
    </source>
</evidence>
<organism evidence="5 6">
    <name type="scientific">Falsiroseomonas algicola</name>
    <dbReference type="NCBI Taxonomy" id="2716930"/>
    <lineage>
        <taxon>Bacteria</taxon>
        <taxon>Pseudomonadati</taxon>
        <taxon>Pseudomonadota</taxon>
        <taxon>Alphaproteobacteria</taxon>
        <taxon>Acetobacterales</taxon>
        <taxon>Roseomonadaceae</taxon>
        <taxon>Falsiroseomonas</taxon>
    </lineage>
</organism>
<dbReference type="Pfam" id="PF03543">
    <property type="entry name" value="Peptidase_C58"/>
    <property type="match status" value="1"/>
</dbReference>
<keyword evidence="3" id="KW-0788">Thiol protease</keyword>
<name>A0A6M1LRA8_9PROT</name>